<reference evidence="2" key="1">
    <citation type="submission" date="2020-04" db="EMBL/GenBank/DDBJ databases">
        <authorList>
            <person name="Chiriac C."/>
            <person name="Salcher M."/>
            <person name="Ghai R."/>
            <person name="Kavagutti S V."/>
        </authorList>
    </citation>
    <scope>NUCLEOTIDE SEQUENCE</scope>
</reference>
<evidence type="ECO:0000313" key="2">
    <source>
        <dbReference type="EMBL" id="CAB4133783.1"/>
    </source>
</evidence>
<gene>
    <name evidence="2" type="ORF">UFOVP264_19</name>
</gene>
<evidence type="ECO:0000259" key="1">
    <source>
        <dbReference type="Pfam" id="PF13619"/>
    </source>
</evidence>
<accession>A0A6J5LKB3</accession>
<proteinExistence type="predicted"/>
<name>A0A6J5LKB3_9CAUD</name>
<sequence>MELQELEELLRELLQTIQLMVESGEEMSDELQGQIAQTLELLFNRIEEQKGSAPTQTQIPEVPTGEFPSSNVNGFKYDPKNQEMLVQFHGPYPQTLGPIYKYSGVPQFIFDIISRGAVGPKTSGQNRYHRWLRGVTPSLGASVNSLLKAGGFSYQKVH</sequence>
<organism evidence="2">
    <name type="scientific">uncultured Caudovirales phage</name>
    <dbReference type="NCBI Taxonomy" id="2100421"/>
    <lineage>
        <taxon>Viruses</taxon>
        <taxon>Duplodnaviria</taxon>
        <taxon>Heunggongvirae</taxon>
        <taxon>Uroviricota</taxon>
        <taxon>Caudoviricetes</taxon>
        <taxon>Peduoviridae</taxon>
        <taxon>Maltschvirus</taxon>
        <taxon>Maltschvirus maltsch</taxon>
    </lineage>
</organism>
<feature type="domain" description="KTSC" evidence="1">
    <location>
        <begin position="69"/>
        <end position="111"/>
    </location>
</feature>
<dbReference type="InterPro" id="IPR025309">
    <property type="entry name" value="KTSC_dom"/>
</dbReference>
<protein>
    <submittedName>
        <fullName evidence="2">KTSC domain containing protein</fullName>
    </submittedName>
</protein>
<dbReference type="EMBL" id="LR796277">
    <property type="protein sequence ID" value="CAB4133783.1"/>
    <property type="molecule type" value="Genomic_DNA"/>
</dbReference>
<dbReference type="Pfam" id="PF13619">
    <property type="entry name" value="KTSC"/>
    <property type="match status" value="1"/>
</dbReference>